<feature type="compositionally biased region" description="Basic and acidic residues" evidence="1">
    <location>
        <begin position="348"/>
        <end position="357"/>
    </location>
</feature>
<organism evidence="3 4">
    <name type="scientific">Botryobasidium botryosum (strain FD-172 SS1)</name>
    <dbReference type="NCBI Taxonomy" id="930990"/>
    <lineage>
        <taxon>Eukaryota</taxon>
        <taxon>Fungi</taxon>
        <taxon>Dikarya</taxon>
        <taxon>Basidiomycota</taxon>
        <taxon>Agaricomycotina</taxon>
        <taxon>Agaricomycetes</taxon>
        <taxon>Cantharellales</taxon>
        <taxon>Botryobasidiaceae</taxon>
        <taxon>Botryobasidium</taxon>
    </lineage>
</organism>
<accession>A0A067N170</accession>
<feature type="domain" description="Complex 1 LYR protein" evidence="2">
    <location>
        <begin position="44"/>
        <end position="89"/>
    </location>
</feature>
<evidence type="ECO:0000259" key="2">
    <source>
        <dbReference type="Pfam" id="PF05347"/>
    </source>
</evidence>
<dbReference type="Proteomes" id="UP000027195">
    <property type="component" value="Unassembled WGS sequence"/>
</dbReference>
<dbReference type="InterPro" id="IPR008011">
    <property type="entry name" value="Complex1_LYR_dom"/>
</dbReference>
<dbReference type="HOGENOM" id="CLU_727557_0_0_1"/>
<evidence type="ECO:0000256" key="1">
    <source>
        <dbReference type="SAM" id="MobiDB-lite"/>
    </source>
</evidence>
<feature type="region of interest" description="Disordered" evidence="1">
    <location>
        <begin position="333"/>
        <end position="377"/>
    </location>
</feature>
<gene>
    <name evidence="3" type="ORF">BOTBODRAFT_26047</name>
</gene>
<dbReference type="InParanoid" id="A0A067N170"/>
<dbReference type="AlphaFoldDB" id="A0A067N170"/>
<name>A0A067N170_BOTB1</name>
<keyword evidence="4" id="KW-1185">Reference proteome</keyword>
<evidence type="ECO:0000313" key="3">
    <source>
        <dbReference type="EMBL" id="KDQ21609.1"/>
    </source>
</evidence>
<dbReference type="STRING" id="930990.A0A067N170"/>
<dbReference type="Pfam" id="PF05347">
    <property type="entry name" value="Complex1_LYR"/>
    <property type="match status" value="1"/>
</dbReference>
<evidence type="ECO:0000313" key="4">
    <source>
        <dbReference type="Proteomes" id="UP000027195"/>
    </source>
</evidence>
<dbReference type="EMBL" id="KL198016">
    <property type="protein sequence ID" value="KDQ21609.1"/>
    <property type="molecule type" value="Genomic_DNA"/>
</dbReference>
<protein>
    <recommendedName>
        <fullName evidence="2">Complex 1 LYR protein domain-containing protein</fullName>
    </recommendedName>
</protein>
<sequence length="377" mass="44578">MSTPAASLLHRARLAQLLSPLKRVRPRVPFFKLPAHRVPTLFGLYRGLLKASPGEDVKWRIRMIFRENRFCTSPQRTKDLLERGYRWLETFQRAKAGEPRAQRILERYEKMIAEKQWREEWKDIYRRELDWMSRLQRRPIITGGYLRPTIYNRPLPRLKPQPEHITMMIRYRRQARIRRTEVRDLWLDWKQDVRLERSLEEKLHDIASKDGIPFERVWESEDWEGGINDYLSYIQATFSLDHERLSTPFPPSLLELTKEARREKVANKTRERARERAGEILKCTIECKRKGPPAHLLAVMSKEDIQRDKILRGSGWGGYVGWLRTGKWGEADEGKEENRAWLEGVEQELERENEMRRKPAGSLENSEGSSACPPLGA</sequence>
<reference evidence="4" key="1">
    <citation type="journal article" date="2014" name="Proc. Natl. Acad. Sci. U.S.A.">
        <title>Extensive sampling of basidiomycete genomes demonstrates inadequacy of the white-rot/brown-rot paradigm for wood decay fungi.</title>
        <authorList>
            <person name="Riley R."/>
            <person name="Salamov A.A."/>
            <person name="Brown D.W."/>
            <person name="Nagy L.G."/>
            <person name="Floudas D."/>
            <person name="Held B.W."/>
            <person name="Levasseur A."/>
            <person name="Lombard V."/>
            <person name="Morin E."/>
            <person name="Otillar R."/>
            <person name="Lindquist E.A."/>
            <person name="Sun H."/>
            <person name="LaButti K.M."/>
            <person name="Schmutz J."/>
            <person name="Jabbour D."/>
            <person name="Luo H."/>
            <person name="Baker S.E."/>
            <person name="Pisabarro A.G."/>
            <person name="Walton J.D."/>
            <person name="Blanchette R.A."/>
            <person name="Henrissat B."/>
            <person name="Martin F."/>
            <person name="Cullen D."/>
            <person name="Hibbett D.S."/>
            <person name="Grigoriev I.V."/>
        </authorList>
    </citation>
    <scope>NUCLEOTIDE SEQUENCE [LARGE SCALE GENOMIC DNA]</scope>
    <source>
        <strain evidence="4">FD-172 SS1</strain>
    </source>
</reference>
<proteinExistence type="predicted"/>
<dbReference type="OrthoDB" id="2571149at2759"/>